<name>A0A2T0FPM1_9ASCO</name>
<evidence type="ECO:0000256" key="2">
    <source>
        <dbReference type="SAM" id="MobiDB-lite"/>
    </source>
</evidence>
<comment type="caution">
    <text evidence="3">The sequence shown here is derived from an EMBL/GenBank/DDBJ whole genome shotgun (WGS) entry which is preliminary data.</text>
</comment>
<dbReference type="PANTHER" id="PTHR21641">
    <property type="entry name" value="TRANSLATION INITIATION FACTOR-RELATED"/>
    <property type="match status" value="1"/>
</dbReference>
<organism evidence="3 4">
    <name type="scientific">Wickerhamiella sorbophila</name>
    <dbReference type="NCBI Taxonomy" id="45607"/>
    <lineage>
        <taxon>Eukaryota</taxon>
        <taxon>Fungi</taxon>
        <taxon>Dikarya</taxon>
        <taxon>Ascomycota</taxon>
        <taxon>Saccharomycotina</taxon>
        <taxon>Dipodascomycetes</taxon>
        <taxon>Dipodascales</taxon>
        <taxon>Trichomonascaceae</taxon>
        <taxon>Wickerhamiella</taxon>
    </lineage>
</organism>
<protein>
    <recommendedName>
        <fullName evidence="5">S1-like domain-containing protein</fullName>
    </recommendedName>
</protein>
<dbReference type="InterPro" id="IPR001253">
    <property type="entry name" value="TIF_eIF-1A"/>
</dbReference>
<dbReference type="EMBL" id="NDIQ01000022">
    <property type="protein sequence ID" value="PRT56909.1"/>
    <property type="molecule type" value="Genomic_DNA"/>
</dbReference>
<dbReference type="GO" id="GO:0003723">
    <property type="term" value="F:RNA binding"/>
    <property type="evidence" value="ECO:0007669"/>
    <property type="project" value="UniProtKB-KW"/>
</dbReference>
<gene>
    <name evidence="3" type="ORF">B9G98_04529</name>
</gene>
<dbReference type="OrthoDB" id="1738325at2759"/>
<dbReference type="STRING" id="45607.A0A2T0FPM1"/>
<dbReference type="AlphaFoldDB" id="A0A2T0FPM1"/>
<evidence type="ECO:0000313" key="4">
    <source>
        <dbReference type="Proteomes" id="UP000238350"/>
    </source>
</evidence>
<dbReference type="RefSeq" id="XP_024666854.1">
    <property type="nucleotide sequence ID" value="XM_024811086.1"/>
</dbReference>
<dbReference type="GO" id="GO:0005634">
    <property type="term" value="C:nucleus"/>
    <property type="evidence" value="ECO:0007669"/>
    <property type="project" value="TreeGrafter"/>
</dbReference>
<evidence type="ECO:0000313" key="3">
    <source>
        <dbReference type="EMBL" id="PRT56909.1"/>
    </source>
</evidence>
<feature type="region of interest" description="Disordered" evidence="2">
    <location>
        <begin position="112"/>
        <end position="144"/>
    </location>
</feature>
<dbReference type="GO" id="GO:0003743">
    <property type="term" value="F:translation initiation factor activity"/>
    <property type="evidence" value="ECO:0007669"/>
    <property type="project" value="InterPro"/>
</dbReference>
<evidence type="ECO:0000256" key="1">
    <source>
        <dbReference type="ARBA" id="ARBA00022884"/>
    </source>
</evidence>
<keyword evidence="1" id="KW-0694">RNA-binding</keyword>
<dbReference type="InterPro" id="IPR012340">
    <property type="entry name" value="NA-bd_OB-fold"/>
</dbReference>
<evidence type="ECO:0008006" key="5">
    <source>
        <dbReference type="Google" id="ProtNLM"/>
    </source>
</evidence>
<dbReference type="SUPFAM" id="SSF50249">
    <property type="entry name" value="Nucleic acid-binding proteins"/>
    <property type="match status" value="1"/>
</dbReference>
<dbReference type="GeneID" id="36518277"/>
<dbReference type="SMART" id="SM00652">
    <property type="entry name" value="eIF1a"/>
    <property type="match status" value="1"/>
</dbReference>
<reference evidence="3 4" key="1">
    <citation type="submission" date="2017-04" db="EMBL/GenBank/DDBJ databases">
        <title>Genome sequencing of [Candida] sorbophila.</title>
        <authorList>
            <person name="Ahn J.O."/>
        </authorList>
    </citation>
    <scope>NUCLEOTIDE SEQUENCE [LARGE SCALE GENOMIC DNA]</scope>
    <source>
        <strain evidence="3 4">DS02</strain>
    </source>
</reference>
<dbReference type="PANTHER" id="PTHR21641:SF0">
    <property type="entry name" value="RNA-BINDING PROTEIN EIF1AD-RELATED"/>
    <property type="match status" value="1"/>
</dbReference>
<accession>A0A2T0FPM1</accession>
<dbReference type="Gene3D" id="2.40.50.140">
    <property type="entry name" value="Nucleic acid-binding proteins"/>
    <property type="match status" value="1"/>
</dbReference>
<dbReference type="Proteomes" id="UP000238350">
    <property type="component" value="Unassembled WGS sequence"/>
</dbReference>
<dbReference type="InterPro" id="IPR039294">
    <property type="entry name" value="EIF1AD"/>
</dbReference>
<sequence>MKLEIGEPPYELEENEIIVKVVKNRGNTFEVQVPASCLDRVRQVLPEATEELLVGLSPRLRNQYFIKRGGYAVATIEQRGKLQGEISNVCGDERQWQKQSYWPLEYKTTNAGYDTLDLPPSDEESDYETDEEEGEEEPAVQFLS</sequence>
<keyword evidence="4" id="KW-1185">Reference proteome</keyword>
<feature type="compositionally biased region" description="Acidic residues" evidence="2">
    <location>
        <begin position="120"/>
        <end position="138"/>
    </location>
</feature>
<proteinExistence type="predicted"/>